<comment type="caution">
    <text evidence="3">The sequence shown here is derived from an EMBL/GenBank/DDBJ whole genome shotgun (WGS) entry which is preliminary data.</text>
</comment>
<dbReference type="PANTHER" id="PTHR10760">
    <property type="entry name" value="TORSIN"/>
    <property type="match status" value="1"/>
</dbReference>
<name>A0A5A9NC26_9TELE</name>
<dbReference type="InterPro" id="IPR027417">
    <property type="entry name" value="P-loop_NTPase"/>
</dbReference>
<dbReference type="Proteomes" id="UP000324632">
    <property type="component" value="Chromosome 20"/>
</dbReference>
<dbReference type="GO" id="GO:0071763">
    <property type="term" value="P:nuclear membrane organization"/>
    <property type="evidence" value="ECO:0007669"/>
    <property type="project" value="TreeGrafter"/>
</dbReference>
<dbReference type="GO" id="GO:0019894">
    <property type="term" value="F:kinesin binding"/>
    <property type="evidence" value="ECO:0007669"/>
    <property type="project" value="TreeGrafter"/>
</dbReference>
<evidence type="ECO:0000313" key="4">
    <source>
        <dbReference type="Proteomes" id="UP000324632"/>
    </source>
</evidence>
<evidence type="ECO:0000256" key="2">
    <source>
        <dbReference type="SAM" id="MobiDB-lite"/>
    </source>
</evidence>
<reference evidence="3 4" key="1">
    <citation type="journal article" date="2019" name="Mol. Ecol. Resour.">
        <title>Chromosome-level genome assembly of Triplophysa tibetana, a fish adapted to the harsh high-altitude environment of the Tibetan Plateau.</title>
        <authorList>
            <person name="Yang X."/>
            <person name="Liu H."/>
            <person name="Ma Z."/>
            <person name="Zou Y."/>
            <person name="Zou M."/>
            <person name="Mao Y."/>
            <person name="Li X."/>
            <person name="Wang H."/>
            <person name="Chen T."/>
            <person name="Wang W."/>
            <person name="Yang R."/>
        </authorList>
    </citation>
    <scope>NUCLEOTIDE SEQUENCE [LARGE SCALE GENOMIC DNA]</scope>
    <source>
        <strain evidence="3">TTIB1903HZAU</strain>
        <tissue evidence="3">Muscle</tissue>
    </source>
</reference>
<sequence length="666" mass="75669">MVKVETGVFDFFSGFFGNVGPLDSKIDTVRHFDSKEFKEDLWKSLYGQDIALETILKAVTWFMKNPDPPKPLVLSLHGPTGVGKSYVVKIIARNIYEMGEKSKHFHTFIASYHFYNKSEVAIYKVMPSTDGFHLISVWDLIRIECYSVLQYMVHKLLPLLKSGENVISNLPLDFWRKGKEREELHMLTEEIDPQIYQGIFNDKDMIDSGSNLVKAFKVYQPVSESDNETEEGESTPTDDEDVTFLAPQLGVECFKDKEFPFLHEYCTAIKHLNAALDILQGDCPCGNLLPTLKVLMQKTLAVKDALFRMTAGLPNAIVQAIQTRFAGVLDDKYALLEAVSCPKFKLHWLRDAGTIEQVKELPTAECHASVPTTSASQGEMNFFTFGAEPEETYSAEIEVMDYLRQFLMTVRRALVSQVRICRRAATVEKDSMRKERKKDYRQKKETTQRVTSDTFNMPFASVCRTVHDIVEELITIFHKVIHFPKAEEMKEAGAGFARLACNEAFGRAAGPFTGSPMYQQALFPPAGDFLLGDGGDPCLQHPIAILTPYRRLSQETQTSCEEVIDHIEEKVAGPSGLQDNVSPQRDTFSTWYRRPVQMPDLWGTHIYDPELHPTDGTSEIADVEVLQAPQRSSEWFAFCILKKNRRDVGIIGAFRRFQMLKHFIEK</sequence>
<organism evidence="3 4">
    <name type="scientific">Triplophysa tibetana</name>
    <dbReference type="NCBI Taxonomy" id="1572043"/>
    <lineage>
        <taxon>Eukaryota</taxon>
        <taxon>Metazoa</taxon>
        <taxon>Chordata</taxon>
        <taxon>Craniata</taxon>
        <taxon>Vertebrata</taxon>
        <taxon>Euteleostomi</taxon>
        <taxon>Actinopterygii</taxon>
        <taxon>Neopterygii</taxon>
        <taxon>Teleostei</taxon>
        <taxon>Ostariophysi</taxon>
        <taxon>Cypriniformes</taxon>
        <taxon>Nemacheilidae</taxon>
        <taxon>Triplophysa</taxon>
    </lineage>
</organism>
<dbReference type="InterPro" id="IPR010448">
    <property type="entry name" value="Torsin"/>
</dbReference>
<dbReference type="Pfam" id="PF06309">
    <property type="entry name" value="Torsin"/>
    <property type="match status" value="1"/>
</dbReference>
<feature type="compositionally biased region" description="Acidic residues" evidence="2">
    <location>
        <begin position="225"/>
        <end position="241"/>
    </location>
</feature>
<evidence type="ECO:0000256" key="1">
    <source>
        <dbReference type="ARBA" id="ARBA00006235"/>
    </source>
</evidence>
<dbReference type="GO" id="GO:0016887">
    <property type="term" value="F:ATP hydrolysis activity"/>
    <property type="evidence" value="ECO:0007669"/>
    <property type="project" value="InterPro"/>
</dbReference>
<evidence type="ECO:0000313" key="3">
    <source>
        <dbReference type="EMBL" id="KAA0706661.1"/>
    </source>
</evidence>
<dbReference type="SUPFAM" id="SSF52540">
    <property type="entry name" value="P-loop containing nucleoside triphosphate hydrolases"/>
    <property type="match status" value="1"/>
</dbReference>
<dbReference type="GO" id="GO:0034504">
    <property type="term" value="P:protein localization to nucleus"/>
    <property type="evidence" value="ECO:0007669"/>
    <property type="project" value="TreeGrafter"/>
</dbReference>
<accession>A0A5A9NC26</accession>
<dbReference type="GO" id="GO:0005788">
    <property type="term" value="C:endoplasmic reticulum lumen"/>
    <property type="evidence" value="ECO:0007669"/>
    <property type="project" value="TreeGrafter"/>
</dbReference>
<dbReference type="GO" id="GO:0005635">
    <property type="term" value="C:nuclear envelope"/>
    <property type="evidence" value="ECO:0007669"/>
    <property type="project" value="TreeGrafter"/>
</dbReference>
<dbReference type="GO" id="GO:0005524">
    <property type="term" value="F:ATP binding"/>
    <property type="evidence" value="ECO:0007669"/>
    <property type="project" value="InterPro"/>
</dbReference>
<feature type="region of interest" description="Disordered" evidence="2">
    <location>
        <begin position="222"/>
        <end position="241"/>
    </location>
</feature>
<proteinExistence type="inferred from homology"/>
<dbReference type="AlphaFoldDB" id="A0A5A9NC26"/>
<dbReference type="Gene3D" id="3.40.50.300">
    <property type="entry name" value="P-loop containing nucleotide triphosphate hydrolases"/>
    <property type="match status" value="1"/>
</dbReference>
<dbReference type="EMBL" id="SOYY01000020">
    <property type="protein sequence ID" value="KAA0706661.1"/>
    <property type="molecule type" value="Genomic_DNA"/>
</dbReference>
<gene>
    <name evidence="3" type="ORF">E1301_Tti014013</name>
</gene>
<protein>
    <submittedName>
        <fullName evidence="3">Torsin-1A Dystonia 1 protein</fullName>
    </submittedName>
</protein>
<dbReference type="PANTHER" id="PTHR10760:SF14">
    <property type="entry name" value="TORSIN-1B"/>
    <property type="match status" value="1"/>
</dbReference>
<keyword evidence="4" id="KW-1185">Reference proteome</keyword>
<comment type="similarity">
    <text evidence="1">Belongs to the ClpA/ClpB family. Torsin subfamily.</text>
</comment>